<evidence type="ECO:0000259" key="6">
    <source>
        <dbReference type="Pfam" id="PF12698"/>
    </source>
</evidence>
<accession>F3YC36</accession>
<feature type="domain" description="ABC-2 type transporter transmembrane" evidence="6">
    <location>
        <begin position="28"/>
        <end position="132"/>
    </location>
</feature>
<dbReference type="PANTHER" id="PTHR43077:SF10">
    <property type="entry name" value="TRANSPORT PERMEASE PROTEIN"/>
    <property type="match status" value="1"/>
</dbReference>
<dbReference type="InterPro" id="IPR051328">
    <property type="entry name" value="T7SS_ABC-Transporter"/>
</dbReference>
<name>F3YC36_MELPT</name>
<dbReference type="EMBL" id="AP012200">
    <property type="protein sequence ID" value="BAK22064.1"/>
    <property type="molecule type" value="Genomic_DNA"/>
</dbReference>
<evidence type="ECO:0000256" key="2">
    <source>
        <dbReference type="ARBA" id="ARBA00022692"/>
    </source>
</evidence>
<dbReference type="NCBIfam" id="TIGR03061">
    <property type="entry name" value="pip_yhgE_Nterm"/>
    <property type="match status" value="1"/>
</dbReference>
<dbReference type="GO" id="GO:0016020">
    <property type="term" value="C:membrane"/>
    <property type="evidence" value="ECO:0007669"/>
    <property type="project" value="UniProtKB-SubCell"/>
</dbReference>
<dbReference type="Pfam" id="PF12698">
    <property type="entry name" value="ABC2_membrane_3"/>
    <property type="match status" value="1"/>
</dbReference>
<evidence type="ECO:0000313" key="8">
    <source>
        <dbReference type="Proteomes" id="UP000008456"/>
    </source>
</evidence>
<gene>
    <name evidence="7" type="ordered locus">MPTP_1637</name>
</gene>
<keyword evidence="8" id="KW-1185">Reference proteome</keyword>
<sequence length="190" mass="22285">MRHINNSFKLFKLDWQRVFKNPIATLLIIALLIIPSLYAWFNIGALWDPYGNTSELPIAIYSDDQTVSLKEKKINIGDEVLKNLHKNKQLGWRFVDSKKVLDDGVKSRKYYAGIYLPREFSKDLMSFVSGDIKNQKLNIQLMKKSMPLRQRLQLRGLLLYRSRLQINLSKQLVILYYIHSTKLVTMLIQI</sequence>
<dbReference type="PANTHER" id="PTHR43077">
    <property type="entry name" value="TRANSPORT PERMEASE YVFS-RELATED"/>
    <property type="match status" value="1"/>
</dbReference>
<dbReference type="InterPro" id="IPR013525">
    <property type="entry name" value="ABC2_TM"/>
</dbReference>
<reference key="2">
    <citation type="submission" date="2011-04" db="EMBL/GenBank/DDBJ databases">
        <title>Whole genome sequence of Melissococcus plutonius ATCC 35311.</title>
        <authorList>
            <person name="Okumura K."/>
            <person name="Arai R."/>
            <person name="Osaki M."/>
            <person name="Okura M."/>
            <person name="Kirikae T."/>
            <person name="Takamatsu D."/>
            <person name="Akiyama T."/>
        </authorList>
    </citation>
    <scope>NUCLEOTIDE SEQUENCE</scope>
    <source>
        <strain>ATCC 35311</strain>
    </source>
</reference>
<evidence type="ECO:0000313" key="7">
    <source>
        <dbReference type="EMBL" id="BAK22064.1"/>
    </source>
</evidence>
<keyword evidence="3 5" id="KW-1133">Transmembrane helix</keyword>
<dbReference type="Proteomes" id="UP000008456">
    <property type="component" value="Chromosome"/>
</dbReference>
<evidence type="ECO:0000256" key="1">
    <source>
        <dbReference type="ARBA" id="ARBA00004141"/>
    </source>
</evidence>
<comment type="subcellular location">
    <subcellularLocation>
        <location evidence="1">Membrane</location>
        <topology evidence="1">Multi-pass membrane protein</topology>
    </subcellularLocation>
</comment>
<feature type="transmembrane region" description="Helical" evidence="5">
    <location>
        <begin position="21"/>
        <end position="41"/>
    </location>
</feature>
<dbReference type="AlphaFoldDB" id="F3YC36"/>
<keyword evidence="4 5" id="KW-0472">Membrane</keyword>
<evidence type="ECO:0000256" key="5">
    <source>
        <dbReference type="SAM" id="Phobius"/>
    </source>
</evidence>
<dbReference type="InterPro" id="IPR017500">
    <property type="entry name" value="Phage_infect_YhgE_N"/>
</dbReference>
<dbReference type="GO" id="GO:0140359">
    <property type="term" value="F:ABC-type transporter activity"/>
    <property type="evidence" value="ECO:0007669"/>
    <property type="project" value="InterPro"/>
</dbReference>
<dbReference type="RefSeq" id="WP_013774500.1">
    <property type="nucleotide sequence ID" value="NC_015516.1"/>
</dbReference>
<evidence type="ECO:0000256" key="4">
    <source>
        <dbReference type="ARBA" id="ARBA00023136"/>
    </source>
</evidence>
<protein>
    <submittedName>
        <fullName evidence="7">Phage infection protein</fullName>
    </submittedName>
</protein>
<evidence type="ECO:0000256" key="3">
    <source>
        <dbReference type="ARBA" id="ARBA00022989"/>
    </source>
</evidence>
<reference evidence="7 8" key="1">
    <citation type="journal article" date="2011" name="J. Bacteriol.">
        <title>Complete genome sequence of Melissococcus plutonius ATCC 35311.</title>
        <authorList>
            <person name="Okumura K."/>
            <person name="Arai R."/>
            <person name="Okura M."/>
            <person name="Kirikae T."/>
            <person name="Takamatsu D."/>
            <person name="Osaki M."/>
            <person name="Miyoshi-Akiyama T."/>
        </authorList>
    </citation>
    <scope>NUCLEOTIDE SEQUENCE [LARGE SCALE GENOMIC DNA]</scope>
    <source>
        <strain evidence="8">ATCC 35311 / CIP 104052 / LMG 20360 / NCIMB 702443</strain>
    </source>
</reference>
<organism evidence="7 8">
    <name type="scientific">Melissococcus plutonius (strain ATCC 35311 / DSM 29964 / CIP 104052 / LMG 20360 / NCIMB 702443)</name>
    <dbReference type="NCBI Taxonomy" id="940190"/>
    <lineage>
        <taxon>Bacteria</taxon>
        <taxon>Bacillati</taxon>
        <taxon>Bacillota</taxon>
        <taxon>Bacilli</taxon>
        <taxon>Lactobacillales</taxon>
        <taxon>Enterococcaceae</taxon>
        <taxon>Melissococcus</taxon>
    </lineage>
</organism>
<dbReference type="STRING" id="940190.MPTP_1637"/>
<keyword evidence="2 5" id="KW-0812">Transmembrane</keyword>
<dbReference type="HOGENOM" id="CLU_062397_0_0_9"/>
<proteinExistence type="predicted"/>
<dbReference type="KEGG" id="mps:MPTP_1637"/>